<dbReference type="HOGENOM" id="CLU_3261719_0_0_1"/>
<proteinExistence type="predicted"/>
<protein>
    <submittedName>
        <fullName evidence="1">Uncharacterized protein</fullName>
    </submittedName>
</protein>
<evidence type="ECO:0000313" key="2">
    <source>
        <dbReference type="Proteomes" id="UP000018721"/>
    </source>
</evidence>
<accession>V9DZ52</accession>
<keyword evidence="2" id="KW-1185">Reference proteome</keyword>
<name>V9DZ52_PHYNI</name>
<dbReference type="EMBL" id="ANIZ01003682">
    <property type="protein sequence ID" value="ETI32160.1"/>
    <property type="molecule type" value="Genomic_DNA"/>
</dbReference>
<dbReference type="Proteomes" id="UP000018721">
    <property type="component" value="Unassembled WGS sequence"/>
</dbReference>
<comment type="caution">
    <text evidence="1">The sequence shown here is derived from an EMBL/GenBank/DDBJ whole genome shotgun (WGS) entry which is preliminary data.</text>
</comment>
<evidence type="ECO:0000313" key="1">
    <source>
        <dbReference type="EMBL" id="ETI32160.1"/>
    </source>
</evidence>
<gene>
    <name evidence="1" type="ORF">F443_20961</name>
</gene>
<organism evidence="1 2">
    <name type="scientific">Phytophthora nicotianae P1569</name>
    <dbReference type="NCBI Taxonomy" id="1317065"/>
    <lineage>
        <taxon>Eukaryota</taxon>
        <taxon>Sar</taxon>
        <taxon>Stramenopiles</taxon>
        <taxon>Oomycota</taxon>
        <taxon>Peronosporomycetes</taxon>
        <taxon>Peronosporales</taxon>
        <taxon>Peronosporaceae</taxon>
        <taxon>Phytophthora</taxon>
    </lineage>
</organism>
<reference evidence="1 2" key="1">
    <citation type="submission" date="2013-11" db="EMBL/GenBank/DDBJ databases">
        <title>The Genome Sequence of Phytophthora parasitica P1569.</title>
        <authorList>
            <consortium name="The Broad Institute Genomics Platform"/>
            <person name="Russ C."/>
            <person name="Tyler B."/>
            <person name="Panabieres F."/>
            <person name="Shan W."/>
            <person name="Tripathy S."/>
            <person name="Grunwald N."/>
            <person name="Machado M."/>
            <person name="Johnson C.S."/>
            <person name="Arredondo F."/>
            <person name="Hong C."/>
            <person name="Coffey M."/>
            <person name="Young S.K."/>
            <person name="Zeng Q."/>
            <person name="Gargeya S."/>
            <person name="Fitzgerald M."/>
            <person name="Abouelleil A."/>
            <person name="Alvarado L."/>
            <person name="Chapman S.B."/>
            <person name="Gainer-Dewar J."/>
            <person name="Goldberg J."/>
            <person name="Griggs A."/>
            <person name="Gujja S."/>
            <person name="Hansen M."/>
            <person name="Howarth C."/>
            <person name="Imamovic A."/>
            <person name="Ireland A."/>
            <person name="Larimer J."/>
            <person name="McCowan C."/>
            <person name="Murphy C."/>
            <person name="Pearson M."/>
            <person name="Poon T.W."/>
            <person name="Priest M."/>
            <person name="Roberts A."/>
            <person name="Saif S."/>
            <person name="Shea T."/>
            <person name="Sykes S."/>
            <person name="Wortman J."/>
            <person name="Nusbaum C."/>
            <person name="Birren B."/>
        </authorList>
    </citation>
    <scope>NUCLEOTIDE SEQUENCE [LARGE SCALE GENOMIC DNA]</scope>
    <source>
        <strain evidence="1 2">P1569</strain>
    </source>
</reference>
<sequence length="42" mass="4990">MCEDTLVRYIVFIFELLEKRVARELSPTFGLVIDGWTRSNRD</sequence>
<dbReference type="AlphaFoldDB" id="V9DZ52"/>